<dbReference type="InterPro" id="IPR027417">
    <property type="entry name" value="P-loop_NTPase"/>
</dbReference>
<keyword evidence="7" id="KW-0227">DNA damage</keyword>
<keyword evidence="12" id="KW-0411">Iron-sulfur</keyword>
<dbReference type="GO" id="GO:0043139">
    <property type="term" value="F:5'-3' DNA helicase activity"/>
    <property type="evidence" value="ECO:0007669"/>
    <property type="project" value="UniProtKB-EC"/>
</dbReference>
<organism evidence="20 22">
    <name type="scientific">Phytophthora infestans</name>
    <name type="common">Potato late blight agent</name>
    <name type="synonym">Botrytis infestans</name>
    <dbReference type="NCBI Taxonomy" id="4787"/>
    <lineage>
        <taxon>Eukaryota</taxon>
        <taxon>Sar</taxon>
        <taxon>Stramenopiles</taxon>
        <taxon>Oomycota</taxon>
        <taxon>Peronosporomycetes</taxon>
        <taxon>Peronosporales</taxon>
        <taxon>Peronosporaceae</taxon>
        <taxon>Phytophthora</taxon>
    </lineage>
</organism>
<dbReference type="EMBL" id="WSZM01000149">
    <property type="protein sequence ID" value="KAF4040241.1"/>
    <property type="molecule type" value="Genomic_DNA"/>
</dbReference>
<comment type="caution">
    <text evidence="20">The sequence shown here is derived from an EMBL/GenBank/DDBJ whole genome shotgun (WGS) entry which is preliminary data.</text>
</comment>
<dbReference type="GO" id="GO:0046872">
    <property type="term" value="F:metal ion binding"/>
    <property type="evidence" value="ECO:0007669"/>
    <property type="project" value="UniProtKB-KW"/>
</dbReference>
<dbReference type="CDD" id="cd18788">
    <property type="entry name" value="SF2_C_XPD"/>
    <property type="match status" value="1"/>
</dbReference>
<keyword evidence="13" id="KW-0238">DNA-binding</keyword>
<evidence type="ECO:0000256" key="11">
    <source>
        <dbReference type="ARBA" id="ARBA00023004"/>
    </source>
</evidence>
<dbReference type="SMART" id="SM00488">
    <property type="entry name" value="DEXDc2"/>
    <property type="match status" value="1"/>
</dbReference>
<evidence type="ECO:0000256" key="8">
    <source>
        <dbReference type="ARBA" id="ARBA00022801"/>
    </source>
</evidence>
<evidence type="ECO:0000256" key="2">
    <source>
        <dbReference type="ARBA" id="ARBA00004123"/>
    </source>
</evidence>
<dbReference type="InterPro" id="IPR045028">
    <property type="entry name" value="DinG/Rad3-like"/>
</dbReference>
<name>A0A833TG04_PHYIN</name>
<evidence type="ECO:0000256" key="12">
    <source>
        <dbReference type="ARBA" id="ARBA00023014"/>
    </source>
</evidence>
<keyword evidence="5" id="KW-0479">Metal-binding</keyword>
<evidence type="ECO:0000256" key="13">
    <source>
        <dbReference type="ARBA" id="ARBA00023125"/>
    </source>
</evidence>
<dbReference type="InterPro" id="IPR002464">
    <property type="entry name" value="DNA/RNA_helicase_DEAH_CS"/>
</dbReference>
<dbReference type="GO" id="GO:0005524">
    <property type="term" value="F:ATP binding"/>
    <property type="evidence" value="ECO:0007669"/>
    <property type="project" value="UniProtKB-KW"/>
</dbReference>
<evidence type="ECO:0000256" key="6">
    <source>
        <dbReference type="ARBA" id="ARBA00022741"/>
    </source>
</evidence>
<evidence type="ECO:0000256" key="1">
    <source>
        <dbReference type="ARBA" id="ARBA00001966"/>
    </source>
</evidence>
<dbReference type="PANTHER" id="PTHR11472">
    <property type="entry name" value="DNA REPAIR DEAD HELICASE RAD3/XP-D SUBFAMILY MEMBER"/>
    <property type="match status" value="1"/>
</dbReference>
<dbReference type="InterPro" id="IPR006554">
    <property type="entry name" value="Helicase-like_DEXD_c2"/>
</dbReference>
<dbReference type="SMART" id="SM00491">
    <property type="entry name" value="HELICc2"/>
    <property type="match status" value="1"/>
</dbReference>
<evidence type="ECO:0000256" key="14">
    <source>
        <dbReference type="ARBA" id="ARBA00023204"/>
    </source>
</evidence>
<dbReference type="SUPFAM" id="SSF52540">
    <property type="entry name" value="P-loop containing nucleoside triphosphate hydrolases"/>
    <property type="match status" value="1"/>
</dbReference>
<accession>A0A833TG04</accession>
<gene>
    <name evidence="20" type="ORF">GN244_ATG07428</name>
    <name evidence="21" type="ORF">GN958_ATG19043</name>
</gene>
<dbReference type="InterPro" id="IPR010643">
    <property type="entry name" value="HBB"/>
</dbReference>
<evidence type="ECO:0000256" key="18">
    <source>
        <dbReference type="ARBA" id="ARBA00048954"/>
    </source>
</evidence>
<keyword evidence="6" id="KW-0547">Nucleotide-binding</keyword>
<keyword evidence="9 20" id="KW-0347">Helicase</keyword>
<evidence type="ECO:0000256" key="10">
    <source>
        <dbReference type="ARBA" id="ARBA00022840"/>
    </source>
</evidence>
<keyword evidence="15" id="KW-0413">Isomerase</keyword>
<evidence type="ECO:0000256" key="15">
    <source>
        <dbReference type="ARBA" id="ARBA00023235"/>
    </source>
</evidence>
<dbReference type="Pfam" id="PF06733">
    <property type="entry name" value="DEAD_2"/>
    <property type="match status" value="1"/>
</dbReference>
<dbReference type="Proteomes" id="UP000704712">
    <property type="component" value="Unassembled WGS sequence"/>
</dbReference>
<comment type="cofactor">
    <cofactor evidence="1">
        <name>[4Fe-4S] cluster</name>
        <dbReference type="ChEBI" id="CHEBI:49883"/>
    </cofactor>
</comment>
<evidence type="ECO:0000256" key="9">
    <source>
        <dbReference type="ARBA" id="ARBA00022806"/>
    </source>
</evidence>
<evidence type="ECO:0000256" key="3">
    <source>
        <dbReference type="ARBA" id="ARBA00009146"/>
    </source>
</evidence>
<comment type="subcellular location">
    <subcellularLocation>
        <location evidence="2">Nucleus</location>
    </subcellularLocation>
</comment>
<evidence type="ECO:0000256" key="7">
    <source>
        <dbReference type="ARBA" id="ARBA00022763"/>
    </source>
</evidence>
<protein>
    <recommendedName>
        <fullName evidence="17">DNA 5'-3' helicase</fullName>
        <ecNumber evidence="17">5.6.2.3</ecNumber>
    </recommendedName>
</protein>
<keyword evidence="22" id="KW-1185">Reference proteome</keyword>
<comment type="catalytic activity">
    <reaction evidence="18">
        <text>ATP + H2O = ADP + phosphate + H(+)</text>
        <dbReference type="Rhea" id="RHEA:13065"/>
        <dbReference type="ChEBI" id="CHEBI:15377"/>
        <dbReference type="ChEBI" id="CHEBI:15378"/>
        <dbReference type="ChEBI" id="CHEBI:30616"/>
        <dbReference type="ChEBI" id="CHEBI:43474"/>
        <dbReference type="ChEBI" id="CHEBI:456216"/>
        <dbReference type="EC" id="5.6.2.3"/>
    </reaction>
</comment>
<dbReference type="InterPro" id="IPR001945">
    <property type="entry name" value="RAD3/XPD"/>
</dbReference>
<dbReference type="GO" id="GO:0003684">
    <property type="term" value="F:damaged DNA binding"/>
    <property type="evidence" value="ECO:0007669"/>
    <property type="project" value="TreeGrafter"/>
</dbReference>
<dbReference type="InterPro" id="IPR013020">
    <property type="entry name" value="Rad3/Chl1-like"/>
</dbReference>
<dbReference type="Pfam" id="PF06777">
    <property type="entry name" value="HBB"/>
    <property type="match status" value="1"/>
</dbReference>
<reference evidence="20" key="1">
    <citation type="submission" date="2020-04" db="EMBL/GenBank/DDBJ databases">
        <title>Hybrid Assembly of Korean Phytophthora infestans isolates.</title>
        <authorList>
            <person name="Prokchorchik M."/>
            <person name="Lee Y."/>
            <person name="Seo J."/>
            <person name="Cho J.-H."/>
            <person name="Park Y.-E."/>
            <person name="Jang D.-C."/>
            <person name="Im J.-S."/>
            <person name="Choi J.-G."/>
            <person name="Park H.-J."/>
            <person name="Lee G.-B."/>
            <person name="Lee Y.-G."/>
            <person name="Hong S.-Y."/>
            <person name="Cho K."/>
            <person name="Sohn K.H."/>
        </authorList>
    </citation>
    <scope>NUCLEOTIDE SEQUENCE</scope>
    <source>
        <strain evidence="20">KR_1_A1</strain>
        <strain evidence="21">KR_2_A2</strain>
    </source>
</reference>
<keyword evidence="14" id="KW-0234">DNA repair</keyword>
<evidence type="ECO:0000313" key="21">
    <source>
        <dbReference type="EMBL" id="KAF4131786.1"/>
    </source>
</evidence>
<dbReference type="GO" id="GO:0006366">
    <property type="term" value="P:transcription by RNA polymerase II"/>
    <property type="evidence" value="ECO:0007669"/>
    <property type="project" value="TreeGrafter"/>
</dbReference>
<dbReference type="GO" id="GO:0005634">
    <property type="term" value="C:nucleus"/>
    <property type="evidence" value="ECO:0007669"/>
    <property type="project" value="UniProtKB-SubCell"/>
</dbReference>
<dbReference type="InterPro" id="IPR006555">
    <property type="entry name" value="ATP-dep_Helicase_C"/>
</dbReference>
<dbReference type="PROSITE" id="PS51193">
    <property type="entry name" value="HELICASE_ATP_BIND_2"/>
    <property type="match status" value="1"/>
</dbReference>
<dbReference type="EC" id="5.6.2.3" evidence="17"/>
<comment type="similarity">
    <text evidence="3">Belongs to the helicase family. RAD3/XPD subfamily.</text>
</comment>
<keyword evidence="11" id="KW-0408">Iron</keyword>
<dbReference type="EMBL" id="JAACNO010002676">
    <property type="protein sequence ID" value="KAF4131786.1"/>
    <property type="molecule type" value="Genomic_DNA"/>
</dbReference>
<dbReference type="FunFam" id="3.40.50.300:FF:000135">
    <property type="entry name" value="DNA repair helicase RAD3, putative"/>
    <property type="match status" value="1"/>
</dbReference>
<evidence type="ECO:0000256" key="4">
    <source>
        <dbReference type="ARBA" id="ARBA00022485"/>
    </source>
</evidence>
<dbReference type="PANTHER" id="PTHR11472:SF1">
    <property type="entry name" value="GENERAL TRANSCRIPTION AND DNA REPAIR FACTOR IIH HELICASE SUBUNIT XPD"/>
    <property type="match status" value="1"/>
</dbReference>
<dbReference type="AlphaFoldDB" id="A0A833TG04"/>
<keyword evidence="8" id="KW-0378">Hydrolase</keyword>
<dbReference type="PRINTS" id="PR00852">
    <property type="entry name" value="XRODRMPGMNTD"/>
</dbReference>
<evidence type="ECO:0000259" key="19">
    <source>
        <dbReference type="PROSITE" id="PS51193"/>
    </source>
</evidence>
<dbReference type="Pfam" id="PF13307">
    <property type="entry name" value="Helicase_C_2"/>
    <property type="match status" value="1"/>
</dbReference>
<dbReference type="Proteomes" id="UP000602510">
    <property type="component" value="Unassembled WGS sequence"/>
</dbReference>
<dbReference type="GO" id="GO:0006289">
    <property type="term" value="P:nucleotide-excision repair"/>
    <property type="evidence" value="ECO:0007669"/>
    <property type="project" value="InterPro"/>
</dbReference>
<dbReference type="InterPro" id="IPR010614">
    <property type="entry name" value="RAD3-like_helicase_DEAD"/>
</dbReference>
<evidence type="ECO:0000256" key="17">
    <source>
        <dbReference type="ARBA" id="ARBA00044969"/>
    </source>
</evidence>
<evidence type="ECO:0000313" key="22">
    <source>
        <dbReference type="Proteomes" id="UP000602510"/>
    </source>
</evidence>
<dbReference type="FunFam" id="3.40.50.300:FF:000128">
    <property type="entry name" value="Putative DNA repair helicase RAD3"/>
    <property type="match status" value="1"/>
</dbReference>
<proteinExistence type="inferred from homology"/>
<dbReference type="GO" id="GO:0016818">
    <property type="term" value="F:hydrolase activity, acting on acid anhydrides, in phosphorus-containing anhydrides"/>
    <property type="evidence" value="ECO:0007669"/>
    <property type="project" value="InterPro"/>
</dbReference>
<keyword evidence="16" id="KW-0539">Nucleus</keyword>
<dbReference type="Gene3D" id="3.40.50.300">
    <property type="entry name" value="P-loop containing nucleotide triphosphate hydrolases"/>
    <property type="match status" value="2"/>
</dbReference>
<dbReference type="GO" id="GO:0045951">
    <property type="term" value="P:positive regulation of mitotic recombination"/>
    <property type="evidence" value="ECO:0007669"/>
    <property type="project" value="TreeGrafter"/>
</dbReference>
<dbReference type="NCBIfam" id="TIGR00604">
    <property type="entry name" value="rad3"/>
    <property type="match status" value="1"/>
</dbReference>
<evidence type="ECO:0000313" key="20">
    <source>
        <dbReference type="EMBL" id="KAF4040241.1"/>
    </source>
</evidence>
<evidence type="ECO:0000256" key="16">
    <source>
        <dbReference type="ARBA" id="ARBA00023242"/>
    </source>
</evidence>
<keyword evidence="4" id="KW-0004">4Fe-4S</keyword>
<dbReference type="GO" id="GO:0051539">
    <property type="term" value="F:4 iron, 4 sulfur cluster binding"/>
    <property type="evidence" value="ECO:0007669"/>
    <property type="project" value="UniProtKB-KW"/>
</dbReference>
<evidence type="ECO:0000256" key="5">
    <source>
        <dbReference type="ARBA" id="ARBA00022723"/>
    </source>
</evidence>
<dbReference type="InterPro" id="IPR014013">
    <property type="entry name" value="Helic_SF1/SF2_ATP-bd_DinG/Rad3"/>
</dbReference>
<feature type="domain" description="Helicase ATP-binding" evidence="19">
    <location>
        <begin position="19"/>
        <end position="311"/>
    </location>
</feature>
<keyword evidence="10" id="KW-0067">ATP-binding</keyword>
<dbReference type="PROSITE" id="PS00690">
    <property type="entry name" value="DEAH_ATP_HELICASE"/>
    <property type="match status" value="1"/>
</dbReference>
<sequence>MFLTSENQYLRAMKVDIDGLEVVFPYERMYSEQLQYMRELKRALDAQGHCMLEMPTGTGKTVSLLSLVLAYKAAHPTAGKLVYCTRTVPEMAKCVEEIKKLIKYREHYYGDKAQVTAVCLSSRRNMCVHPRVMAHADGEDVDGQCRKMTASWVRARVAKSREATADGDVSMSEEPAREVETCSFYENYDARKSNDTVLPPGVYSVDDLKELGAKKGWCPYFLTRYVVTFADVVVYNYQYMLDPKVSQLVSRSFEKESIVVFDEAHNIDNVCIEALSVDLDRRSLDRASRNLTTLSGQVNKLKQADKSRLDAEYRRLVEGLRSSNAVVAPSYTDPATNQAIDTSNDIMIANPVLPDDVLDEAIPGNIRRAEHFVAFMRRLIEYLRQRIRVRQVESETPQAFLHHLHQAINMEIKPMKFCYTRLNSLLRTLEVTNLEEYNSLTDVADFATLVATYAEGFMLIIEPFDSASGVHDPVLQLSCLDASLAIRPVFERFSSVVITSGTLSPIDLYPRLLNFNPVIRESLPMSVYRSSICPLVITRGSDQMPVSTKFDLRDDLSVVRNYGTLLLEMAACTPDGMVCFFPSYLYMEKIIGQWDSLGVLKRVLSSKLLFIETKDIVETTLALDNYKKACDCGRGAIFFSVARGKVAEGIDFDRHYGRAVILFGIPFQYTLSNTLRARLEYLRYTHQIREGDFLTFDALRQAAQCAGRVLRSKTDYGLVIFADSRYNRADKRTKLPPWILQFLVNSHLNLSVDMAVFMAKKYLSLMAQPVDESTSVNSILLDADGVAKWLGKHPKEDESMQ</sequence>